<evidence type="ECO:0000313" key="2">
    <source>
        <dbReference type="Proteomes" id="UP000193642"/>
    </source>
</evidence>
<comment type="caution">
    <text evidence="1">The sequence shown here is derived from an EMBL/GenBank/DDBJ whole genome shotgun (WGS) entry which is preliminary data.</text>
</comment>
<dbReference type="OrthoDB" id="422642at2759"/>
<name>A0A1Y2CKZ6_9FUNG</name>
<organism evidence="1 2">
    <name type="scientific">Rhizoclosmatium globosum</name>
    <dbReference type="NCBI Taxonomy" id="329046"/>
    <lineage>
        <taxon>Eukaryota</taxon>
        <taxon>Fungi</taxon>
        <taxon>Fungi incertae sedis</taxon>
        <taxon>Chytridiomycota</taxon>
        <taxon>Chytridiomycota incertae sedis</taxon>
        <taxon>Chytridiomycetes</taxon>
        <taxon>Chytridiales</taxon>
        <taxon>Chytriomycetaceae</taxon>
        <taxon>Rhizoclosmatium</taxon>
    </lineage>
</organism>
<protein>
    <submittedName>
        <fullName evidence="1">Uncharacterized protein</fullName>
    </submittedName>
</protein>
<proteinExistence type="predicted"/>
<evidence type="ECO:0000313" key="1">
    <source>
        <dbReference type="EMBL" id="ORY46985.1"/>
    </source>
</evidence>
<dbReference type="EMBL" id="MCGO01000015">
    <property type="protein sequence ID" value="ORY46985.1"/>
    <property type="molecule type" value="Genomic_DNA"/>
</dbReference>
<sequence length="225" mass="25604">MPSKALLFLYAKRFLSHKKSLFRKSEFDDLLDETDDSHCKHALKRLNTIIGSTEASIARSNVKPDFLFDSFVVAHPVWEEGPEVFVCHRNHRNLEGKEHALVERFQENGLCYMHAPVVLQHYLVAMNNNWHTPMLDVSKFVKQKMDASQLYSQIWNNQGGDSLNFFKAILATPPAPSEIIHESNFIGIDITELLKEYGPGSFQDSVSLKTSRIPAIGSIMVTTER</sequence>
<dbReference type="AlphaFoldDB" id="A0A1Y2CKZ6"/>
<accession>A0A1Y2CKZ6</accession>
<dbReference type="Proteomes" id="UP000193642">
    <property type="component" value="Unassembled WGS sequence"/>
</dbReference>
<reference evidence="1 2" key="1">
    <citation type="submission" date="2016-07" db="EMBL/GenBank/DDBJ databases">
        <title>Pervasive Adenine N6-methylation of Active Genes in Fungi.</title>
        <authorList>
            <consortium name="DOE Joint Genome Institute"/>
            <person name="Mondo S.J."/>
            <person name="Dannebaum R.O."/>
            <person name="Kuo R.C."/>
            <person name="Labutti K."/>
            <person name="Haridas S."/>
            <person name="Kuo A."/>
            <person name="Salamov A."/>
            <person name="Ahrendt S.R."/>
            <person name="Lipzen A."/>
            <person name="Sullivan W."/>
            <person name="Andreopoulos W.B."/>
            <person name="Clum A."/>
            <person name="Lindquist E."/>
            <person name="Daum C."/>
            <person name="Ramamoorthy G.K."/>
            <person name="Gryganskyi A."/>
            <person name="Culley D."/>
            <person name="Magnuson J.K."/>
            <person name="James T.Y."/>
            <person name="O'Malley M.A."/>
            <person name="Stajich J.E."/>
            <person name="Spatafora J.W."/>
            <person name="Visel A."/>
            <person name="Grigoriev I.V."/>
        </authorList>
    </citation>
    <scope>NUCLEOTIDE SEQUENCE [LARGE SCALE GENOMIC DNA]</scope>
    <source>
        <strain evidence="1 2">JEL800</strain>
    </source>
</reference>
<keyword evidence="2" id="KW-1185">Reference proteome</keyword>
<gene>
    <name evidence="1" type="ORF">BCR33DRAFT_736468</name>
</gene>